<dbReference type="Gene3D" id="3.10.450.360">
    <property type="match status" value="1"/>
</dbReference>
<accession>A0ABP9BHZ8</accession>
<gene>
    <name evidence="2" type="ORF">GCM10023231_25240</name>
</gene>
<proteinExistence type="predicted"/>
<evidence type="ECO:0000256" key="1">
    <source>
        <dbReference type="SAM" id="SignalP"/>
    </source>
</evidence>
<feature type="chain" id="PRO_5047521118" description="Nicotinate-nucleotide adenylyltransferase" evidence="1">
    <location>
        <begin position="25"/>
        <end position="185"/>
    </location>
</feature>
<evidence type="ECO:0000313" key="2">
    <source>
        <dbReference type="EMBL" id="GAA4795775.1"/>
    </source>
</evidence>
<protein>
    <recommendedName>
        <fullName evidence="4">Nicotinate-nucleotide adenylyltransferase</fullName>
    </recommendedName>
</protein>
<dbReference type="SUPFAM" id="SSF160574">
    <property type="entry name" value="BT0923-like"/>
    <property type="match status" value="1"/>
</dbReference>
<reference evidence="3" key="1">
    <citation type="journal article" date="2019" name="Int. J. Syst. Evol. Microbiol.">
        <title>The Global Catalogue of Microorganisms (GCM) 10K type strain sequencing project: providing services to taxonomists for standard genome sequencing and annotation.</title>
        <authorList>
            <consortium name="The Broad Institute Genomics Platform"/>
            <consortium name="The Broad Institute Genome Sequencing Center for Infectious Disease"/>
            <person name="Wu L."/>
            <person name="Ma J."/>
        </authorList>
    </citation>
    <scope>NUCLEOTIDE SEQUENCE [LARGE SCALE GENOMIC DNA]</scope>
    <source>
        <strain evidence="3">JCM 18200</strain>
    </source>
</reference>
<feature type="signal peptide" evidence="1">
    <location>
        <begin position="1"/>
        <end position="24"/>
    </location>
</feature>
<evidence type="ECO:0000313" key="3">
    <source>
        <dbReference type="Proteomes" id="UP001501411"/>
    </source>
</evidence>
<comment type="caution">
    <text evidence="2">The sequence shown here is derived from an EMBL/GenBank/DDBJ whole genome shotgun (WGS) entry which is preliminary data.</text>
</comment>
<evidence type="ECO:0008006" key="4">
    <source>
        <dbReference type="Google" id="ProtNLM"/>
    </source>
</evidence>
<dbReference type="RefSeq" id="WP_345232151.1">
    <property type="nucleotide sequence ID" value="NZ_BAABIQ010000037.1"/>
</dbReference>
<keyword evidence="1" id="KW-0732">Signal</keyword>
<organism evidence="2 3">
    <name type="scientific">Olivibacter ginsenosidimutans</name>
    <dbReference type="NCBI Taxonomy" id="1176537"/>
    <lineage>
        <taxon>Bacteria</taxon>
        <taxon>Pseudomonadati</taxon>
        <taxon>Bacteroidota</taxon>
        <taxon>Sphingobacteriia</taxon>
        <taxon>Sphingobacteriales</taxon>
        <taxon>Sphingobacteriaceae</taxon>
        <taxon>Olivibacter</taxon>
    </lineage>
</organism>
<sequence length="185" mass="21142">MKNSPFLKAVLLLGTALYTHLASAQLLAFNRAEKTDSNLIHTKNLLAAARDTRNHSVRDPLILAHFTKNYTDVSRLQWYIVDNGVLAKFNKDKIAYNVAYDTDGYWKRTIKYYSEAIIPADLKHKIGKRFADFHIIRAWEIATPKTEQSVYLVQAQKGDQVNELRISRGQTTVIRKIKLIGNLTP</sequence>
<dbReference type="Proteomes" id="UP001501411">
    <property type="component" value="Unassembled WGS sequence"/>
</dbReference>
<dbReference type="EMBL" id="BAABIQ010000037">
    <property type="protein sequence ID" value="GAA4795775.1"/>
    <property type="molecule type" value="Genomic_DNA"/>
</dbReference>
<name>A0ABP9BHZ8_9SPHI</name>
<keyword evidence="3" id="KW-1185">Reference proteome</keyword>